<feature type="domain" description="Major facilitator superfamily (MFS) profile" evidence="7">
    <location>
        <begin position="69"/>
        <end position="526"/>
    </location>
</feature>
<evidence type="ECO:0000256" key="4">
    <source>
        <dbReference type="ARBA" id="ARBA00022989"/>
    </source>
</evidence>
<feature type="transmembrane region" description="Helical" evidence="6">
    <location>
        <begin position="100"/>
        <end position="123"/>
    </location>
</feature>
<feature type="transmembrane region" description="Helical" evidence="6">
    <location>
        <begin position="436"/>
        <end position="457"/>
    </location>
</feature>
<dbReference type="InterPro" id="IPR011701">
    <property type="entry name" value="MFS"/>
</dbReference>
<evidence type="ECO:0000256" key="3">
    <source>
        <dbReference type="ARBA" id="ARBA00022692"/>
    </source>
</evidence>
<dbReference type="Proteomes" id="UP000799429">
    <property type="component" value="Unassembled WGS sequence"/>
</dbReference>
<gene>
    <name evidence="8" type="ORF">M501DRAFT_940574</name>
</gene>
<evidence type="ECO:0000313" key="8">
    <source>
        <dbReference type="EMBL" id="KAF2835987.1"/>
    </source>
</evidence>
<dbReference type="Gene3D" id="1.20.1720.10">
    <property type="entry name" value="Multidrug resistance protein D"/>
    <property type="match status" value="1"/>
</dbReference>
<evidence type="ECO:0000256" key="2">
    <source>
        <dbReference type="ARBA" id="ARBA00022448"/>
    </source>
</evidence>
<feature type="transmembrane region" description="Helical" evidence="6">
    <location>
        <begin position="321"/>
        <end position="343"/>
    </location>
</feature>
<dbReference type="Pfam" id="PF07690">
    <property type="entry name" value="MFS_1"/>
    <property type="match status" value="1"/>
</dbReference>
<feature type="transmembrane region" description="Helical" evidence="6">
    <location>
        <begin position="135"/>
        <end position="152"/>
    </location>
</feature>
<keyword evidence="2" id="KW-0813">Transport</keyword>
<dbReference type="Gene3D" id="1.20.1250.20">
    <property type="entry name" value="MFS general substrate transporter like domains"/>
    <property type="match status" value="1"/>
</dbReference>
<dbReference type="PANTHER" id="PTHR23502:SF51">
    <property type="entry name" value="QUINIDINE RESISTANCE PROTEIN 1-RELATED"/>
    <property type="match status" value="1"/>
</dbReference>
<keyword evidence="5 6" id="KW-0472">Membrane</keyword>
<feature type="transmembrane region" description="Helical" evidence="6">
    <location>
        <begin position="193"/>
        <end position="218"/>
    </location>
</feature>
<dbReference type="GO" id="GO:0005886">
    <property type="term" value="C:plasma membrane"/>
    <property type="evidence" value="ECO:0007669"/>
    <property type="project" value="TreeGrafter"/>
</dbReference>
<organism evidence="8 9">
    <name type="scientific">Patellaria atrata CBS 101060</name>
    <dbReference type="NCBI Taxonomy" id="1346257"/>
    <lineage>
        <taxon>Eukaryota</taxon>
        <taxon>Fungi</taxon>
        <taxon>Dikarya</taxon>
        <taxon>Ascomycota</taxon>
        <taxon>Pezizomycotina</taxon>
        <taxon>Dothideomycetes</taxon>
        <taxon>Dothideomycetes incertae sedis</taxon>
        <taxon>Patellariales</taxon>
        <taxon>Patellariaceae</taxon>
        <taxon>Patellaria</taxon>
    </lineage>
</organism>
<dbReference type="OrthoDB" id="2441642at2759"/>
<evidence type="ECO:0000259" key="7">
    <source>
        <dbReference type="PROSITE" id="PS50850"/>
    </source>
</evidence>
<dbReference type="PANTHER" id="PTHR23502">
    <property type="entry name" value="MAJOR FACILITATOR SUPERFAMILY"/>
    <property type="match status" value="1"/>
</dbReference>
<proteinExistence type="predicted"/>
<evidence type="ECO:0000256" key="5">
    <source>
        <dbReference type="ARBA" id="ARBA00023136"/>
    </source>
</evidence>
<dbReference type="InterPro" id="IPR020846">
    <property type="entry name" value="MFS_dom"/>
</dbReference>
<feature type="transmembrane region" description="Helical" evidence="6">
    <location>
        <begin position="68"/>
        <end position="88"/>
    </location>
</feature>
<dbReference type="GO" id="GO:0022857">
    <property type="term" value="F:transmembrane transporter activity"/>
    <property type="evidence" value="ECO:0007669"/>
    <property type="project" value="InterPro"/>
</dbReference>
<evidence type="ECO:0000313" key="9">
    <source>
        <dbReference type="Proteomes" id="UP000799429"/>
    </source>
</evidence>
<dbReference type="FunFam" id="1.20.1720.10:FF:000009">
    <property type="entry name" value="MFS multidrug transporter"/>
    <property type="match status" value="1"/>
</dbReference>
<feature type="transmembrane region" description="Helical" evidence="6">
    <location>
        <begin position="504"/>
        <end position="525"/>
    </location>
</feature>
<keyword evidence="4 6" id="KW-1133">Transmembrane helix</keyword>
<keyword evidence="3 6" id="KW-0812">Transmembrane</keyword>
<dbReference type="SUPFAM" id="SSF103473">
    <property type="entry name" value="MFS general substrate transporter"/>
    <property type="match status" value="1"/>
</dbReference>
<evidence type="ECO:0000256" key="1">
    <source>
        <dbReference type="ARBA" id="ARBA00004141"/>
    </source>
</evidence>
<accession>A0A9P4S652</accession>
<dbReference type="AlphaFoldDB" id="A0A9P4S652"/>
<dbReference type="EMBL" id="MU006105">
    <property type="protein sequence ID" value="KAF2835987.1"/>
    <property type="molecule type" value="Genomic_DNA"/>
</dbReference>
<protein>
    <submittedName>
        <fullName evidence="8">Chloramphenicol resistance protein</fullName>
    </submittedName>
</protein>
<dbReference type="InterPro" id="IPR036259">
    <property type="entry name" value="MFS_trans_sf"/>
</dbReference>
<evidence type="ECO:0000256" key="6">
    <source>
        <dbReference type="SAM" id="Phobius"/>
    </source>
</evidence>
<feature type="transmembrane region" description="Helical" evidence="6">
    <location>
        <begin position="224"/>
        <end position="243"/>
    </location>
</feature>
<feature type="transmembrane region" description="Helical" evidence="6">
    <location>
        <begin position="409"/>
        <end position="430"/>
    </location>
</feature>
<sequence>MPSSSGVIDEQAFYQSHSNLILSKAPLHQENTTDDAIREEQCIKDLEKSSTTTSAPVYSIFSTRQKQLIVFFVAFGGTFSPLSGNIYFPALNSLSRELHVSSSMINLTLTTYMIFQGLAPTFFGDFADMAGRRPPYVIGFIIYISANIGIALQNSYVALLILRCLQSTGSSGTIALGTGVVADISTSAERGRYIGWSQAGMMLGPSIGPVLGGVLAQFLGWRSIFWFLVILTAVYLVPFLILFPETGRNIVGNGSIPPQGWNMSLLNYLKTRKARKEDIPSRALSEEASHASVELASKRRLRFPNPLNTLHLVAEKNVGLLLFYNSLTYVGFMDVAASLPYLLKEIYQFTDLQVGLSYLPFGFGALIGTLVTGYLVDWNYRRVAKSMGIPIDRKRGDDLKNIPIELIRIQVAIPLIIVGAAALVGYGWAMAAETSLAVPLILLFALAVSLNGSFAALNTMLIDLYPLSPSTAMAANNLVRCLMGAAGTALIIDMIQGMGRGWCFTFLAAMLIIGSPILWVLVTWGPQWRERRRVRMEEKKRIGLKPVEGEEKG</sequence>
<feature type="transmembrane region" description="Helical" evidence="6">
    <location>
        <begin position="355"/>
        <end position="376"/>
    </location>
</feature>
<dbReference type="PROSITE" id="PS50850">
    <property type="entry name" value="MFS"/>
    <property type="match status" value="1"/>
</dbReference>
<comment type="subcellular location">
    <subcellularLocation>
        <location evidence="1">Membrane</location>
        <topology evidence="1">Multi-pass membrane protein</topology>
    </subcellularLocation>
</comment>
<name>A0A9P4S652_9PEZI</name>
<reference evidence="8" key="1">
    <citation type="journal article" date="2020" name="Stud. Mycol.">
        <title>101 Dothideomycetes genomes: a test case for predicting lifestyles and emergence of pathogens.</title>
        <authorList>
            <person name="Haridas S."/>
            <person name="Albert R."/>
            <person name="Binder M."/>
            <person name="Bloem J."/>
            <person name="Labutti K."/>
            <person name="Salamov A."/>
            <person name="Andreopoulos B."/>
            <person name="Baker S."/>
            <person name="Barry K."/>
            <person name="Bills G."/>
            <person name="Bluhm B."/>
            <person name="Cannon C."/>
            <person name="Castanera R."/>
            <person name="Culley D."/>
            <person name="Daum C."/>
            <person name="Ezra D."/>
            <person name="Gonzalez J."/>
            <person name="Henrissat B."/>
            <person name="Kuo A."/>
            <person name="Liang C."/>
            <person name="Lipzen A."/>
            <person name="Lutzoni F."/>
            <person name="Magnuson J."/>
            <person name="Mondo S."/>
            <person name="Nolan M."/>
            <person name="Ohm R."/>
            <person name="Pangilinan J."/>
            <person name="Park H.-J."/>
            <person name="Ramirez L."/>
            <person name="Alfaro M."/>
            <person name="Sun H."/>
            <person name="Tritt A."/>
            <person name="Yoshinaga Y."/>
            <person name="Zwiers L.-H."/>
            <person name="Turgeon B."/>
            <person name="Goodwin S."/>
            <person name="Spatafora J."/>
            <person name="Crous P."/>
            <person name="Grigoriev I."/>
        </authorList>
    </citation>
    <scope>NUCLEOTIDE SEQUENCE</scope>
    <source>
        <strain evidence="8">CBS 101060</strain>
    </source>
</reference>
<keyword evidence="9" id="KW-1185">Reference proteome</keyword>
<comment type="caution">
    <text evidence="8">The sequence shown here is derived from an EMBL/GenBank/DDBJ whole genome shotgun (WGS) entry which is preliminary data.</text>
</comment>